<dbReference type="EMBL" id="JBHSLN010000022">
    <property type="protein sequence ID" value="MFC5297758.1"/>
    <property type="molecule type" value="Genomic_DNA"/>
</dbReference>
<accession>A0ABW0FEX8</accession>
<dbReference type="Pfam" id="PF00535">
    <property type="entry name" value="Glycos_transf_2"/>
    <property type="match status" value="1"/>
</dbReference>
<dbReference type="SUPFAM" id="SSF53448">
    <property type="entry name" value="Nucleotide-diphospho-sugar transferases"/>
    <property type="match status" value="1"/>
</dbReference>
<comment type="caution">
    <text evidence="3">The sequence shown here is derived from an EMBL/GenBank/DDBJ whole genome shotgun (WGS) entry which is preliminary data.</text>
</comment>
<organism evidence="3 4">
    <name type="scientific">Brachybacterium tyrofermentans</name>
    <dbReference type="NCBI Taxonomy" id="47848"/>
    <lineage>
        <taxon>Bacteria</taxon>
        <taxon>Bacillati</taxon>
        <taxon>Actinomycetota</taxon>
        <taxon>Actinomycetes</taxon>
        <taxon>Micrococcales</taxon>
        <taxon>Dermabacteraceae</taxon>
        <taxon>Brachybacterium</taxon>
    </lineage>
</organism>
<evidence type="ECO:0000313" key="3">
    <source>
        <dbReference type="EMBL" id="MFC5297758.1"/>
    </source>
</evidence>
<keyword evidence="4" id="KW-1185">Reference proteome</keyword>
<name>A0ABW0FEX8_9MICO</name>
<gene>
    <name evidence="3" type="ORF">ACFPK8_09580</name>
</gene>
<dbReference type="PANTHER" id="PTHR22916:SF3">
    <property type="entry name" value="UDP-GLCNAC:BETAGAL BETA-1,3-N-ACETYLGLUCOSAMINYLTRANSFERASE-LIKE PROTEIN 1"/>
    <property type="match status" value="1"/>
</dbReference>
<dbReference type="InterPro" id="IPR054028">
    <property type="entry name" value="TarS/TarP_linker"/>
</dbReference>
<proteinExistence type="predicted"/>
<dbReference type="InterPro" id="IPR001173">
    <property type="entry name" value="Glyco_trans_2-like"/>
</dbReference>
<dbReference type="GeneID" id="303295710"/>
<reference evidence="4" key="1">
    <citation type="journal article" date="2019" name="Int. J. Syst. Evol. Microbiol.">
        <title>The Global Catalogue of Microorganisms (GCM) 10K type strain sequencing project: providing services to taxonomists for standard genome sequencing and annotation.</title>
        <authorList>
            <consortium name="The Broad Institute Genomics Platform"/>
            <consortium name="The Broad Institute Genome Sequencing Center for Infectious Disease"/>
            <person name="Wu L."/>
            <person name="Ma J."/>
        </authorList>
    </citation>
    <scope>NUCLEOTIDE SEQUENCE [LARGE SCALE GENOMIC DNA]</scope>
    <source>
        <strain evidence="4">CGMCC 1.16455</strain>
    </source>
</reference>
<evidence type="ECO:0000313" key="4">
    <source>
        <dbReference type="Proteomes" id="UP001595937"/>
    </source>
</evidence>
<sequence>MTTPTDAPTPLVSVVIPVFNSVSYLAETLDSMLVQGLSETELEIVVVDDGSDDGSEKMVDDYAQRYPNFRVIHQAPSGGPASPCNVGAYAARGKYFFILGSDDVLTPNAMRDLAGIAEREGSDIVLGRLGGIGGRRTPGAVFAKTVYDADLVENRVFNTLSAVKLFRTELLHRTGALHPTSLRIGSDQPFVATLFLAAGKVSICADRDYVLIRTREDGTNITSTRRTPQDYMDLLVLLIPVIVAGTEPGAFRDGLLRRPFRNTLTKSMRTGFLALDEATQQRVVDQLRETITPLYNEATAAHLDALTRTKVELALDGDVEALREVMGWEAGVGHRQLVHTGESFVLDLPAGLRKRLGEHRMHAVDAKADVTLRRVSADGSTLRVEARAIALGATEPPDDVRLRLVNRWSEESIEVEATDARRVDTSSGTGRDLGAEVDLGPLAHGVWDAHLVQKFGSAEVVTRLGSKRRKGFIAEPVHVFANGEGGEALGKAYYTRGRGYLSLDVGYTQTGNALPEVEVRGVVASADGPRLAVVSVASDDSPEFFVSRVSELGKDRRRIASSAVDSQLFLLEIPSDLPLEDNSAGLVVRADGEERTLGWSDRVMTARGPRPADSSERWRDDETSVDVLRHSMYGILVVGRRAFQKIRKAVARRHQA</sequence>
<dbReference type="Proteomes" id="UP001595937">
    <property type="component" value="Unassembled WGS sequence"/>
</dbReference>
<dbReference type="Gene3D" id="3.90.550.10">
    <property type="entry name" value="Spore Coat Polysaccharide Biosynthesis Protein SpsA, Chain A"/>
    <property type="match status" value="1"/>
</dbReference>
<protein>
    <submittedName>
        <fullName evidence="3">Glycosyltransferase family 2 protein</fullName>
    </submittedName>
</protein>
<feature type="domain" description="Glycosyltransferase 2-like" evidence="1">
    <location>
        <begin position="13"/>
        <end position="136"/>
    </location>
</feature>
<dbReference type="PANTHER" id="PTHR22916">
    <property type="entry name" value="GLYCOSYLTRANSFERASE"/>
    <property type="match status" value="1"/>
</dbReference>
<dbReference type="InterPro" id="IPR029044">
    <property type="entry name" value="Nucleotide-diphossugar_trans"/>
</dbReference>
<dbReference type="Pfam" id="PF22181">
    <property type="entry name" value="TarS_linker"/>
    <property type="match status" value="1"/>
</dbReference>
<evidence type="ECO:0000259" key="2">
    <source>
        <dbReference type="Pfam" id="PF22181"/>
    </source>
</evidence>
<evidence type="ECO:0000259" key="1">
    <source>
        <dbReference type="Pfam" id="PF00535"/>
    </source>
</evidence>
<dbReference type="CDD" id="cd00761">
    <property type="entry name" value="Glyco_tranf_GTA_type"/>
    <property type="match status" value="1"/>
</dbReference>
<dbReference type="RefSeq" id="WP_343921986.1">
    <property type="nucleotide sequence ID" value="NZ_BAAAIR010000006.1"/>
</dbReference>
<feature type="domain" description="TarS/TarP linker" evidence="2">
    <location>
        <begin position="228"/>
        <end position="325"/>
    </location>
</feature>